<proteinExistence type="inferred from homology"/>
<organism evidence="3 4">
    <name type="scientific">Coprococcus eutactus</name>
    <dbReference type="NCBI Taxonomy" id="33043"/>
    <lineage>
        <taxon>Bacteria</taxon>
        <taxon>Bacillati</taxon>
        <taxon>Bacillota</taxon>
        <taxon>Clostridia</taxon>
        <taxon>Lachnospirales</taxon>
        <taxon>Lachnospiraceae</taxon>
        <taxon>Coprococcus</taxon>
    </lineage>
</organism>
<feature type="transmembrane region" description="Helical" evidence="2">
    <location>
        <begin position="49"/>
        <end position="72"/>
    </location>
</feature>
<evidence type="ECO:0000313" key="3">
    <source>
        <dbReference type="EMBL" id="RGS41752.1"/>
    </source>
</evidence>
<comment type="caution">
    <text evidence="3">The sequence shown here is derived from an EMBL/GenBank/DDBJ whole genome shotgun (WGS) entry which is preliminary data.</text>
</comment>
<protein>
    <submittedName>
        <fullName evidence="3">Lyzozyme M1 (1,4-beta-N-acetylmuramidase)</fullName>
    </submittedName>
</protein>
<accession>A0A412IRK7</accession>
<dbReference type="InterPro" id="IPR017853">
    <property type="entry name" value="GH"/>
</dbReference>
<keyword evidence="2" id="KW-1133">Transmembrane helix</keyword>
<keyword evidence="2" id="KW-0472">Membrane</keyword>
<dbReference type="PANTHER" id="PTHR34135">
    <property type="entry name" value="LYSOZYME"/>
    <property type="match status" value="1"/>
</dbReference>
<dbReference type="OrthoDB" id="9765879at2"/>
<dbReference type="Proteomes" id="UP000283295">
    <property type="component" value="Unassembled WGS sequence"/>
</dbReference>
<dbReference type="SUPFAM" id="SSF51445">
    <property type="entry name" value="(Trans)glycosidases"/>
    <property type="match status" value="1"/>
</dbReference>
<dbReference type="InterPro" id="IPR002053">
    <property type="entry name" value="Glyco_hydro_25"/>
</dbReference>
<dbReference type="CDD" id="cd06414">
    <property type="entry name" value="GH25_LytC-like"/>
    <property type="match status" value="1"/>
</dbReference>
<keyword evidence="2" id="KW-0812">Transmembrane</keyword>
<dbReference type="GO" id="GO:0003796">
    <property type="term" value="F:lysozyme activity"/>
    <property type="evidence" value="ECO:0007669"/>
    <property type="project" value="InterPro"/>
</dbReference>
<evidence type="ECO:0000256" key="1">
    <source>
        <dbReference type="ARBA" id="ARBA00010646"/>
    </source>
</evidence>
<evidence type="ECO:0000256" key="2">
    <source>
        <dbReference type="SAM" id="Phobius"/>
    </source>
</evidence>
<dbReference type="GO" id="GO:0016998">
    <property type="term" value="P:cell wall macromolecule catabolic process"/>
    <property type="evidence" value="ECO:0007669"/>
    <property type="project" value="InterPro"/>
</dbReference>
<dbReference type="AlphaFoldDB" id="A0A412IRK7"/>
<dbReference type="EMBL" id="QRVK01000017">
    <property type="protein sequence ID" value="RGS41752.1"/>
    <property type="molecule type" value="Genomic_DNA"/>
</dbReference>
<dbReference type="PANTHER" id="PTHR34135:SF2">
    <property type="entry name" value="LYSOZYME"/>
    <property type="match status" value="1"/>
</dbReference>
<dbReference type="GO" id="GO:0009253">
    <property type="term" value="P:peptidoglycan catabolic process"/>
    <property type="evidence" value="ECO:0007669"/>
    <property type="project" value="InterPro"/>
</dbReference>
<comment type="similarity">
    <text evidence="1">Belongs to the glycosyl hydrolase 25 family.</text>
</comment>
<reference evidence="3 4" key="1">
    <citation type="submission" date="2018-08" db="EMBL/GenBank/DDBJ databases">
        <title>A genome reference for cultivated species of the human gut microbiota.</title>
        <authorList>
            <person name="Zou Y."/>
            <person name="Xue W."/>
            <person name="Luo G."/>
        </authorList>
    </citation>
    <scope>NUCLEOTIDE SEQUENCE [LARGE SCALE GENOMIC DNA]</scope>
    <source>
        <strain evidence="3 4">AF22-21</strain>
    </source>
</reference>
<sequence>MAETDNKKYITNRWQITATDRGIIQLDTTEERDDIVMDTIQVKKFTRNWCILVGTICLIIGLIIGTVIGRAWGFTSSKASPGLSYEAGYTIEDTEITSSIYDNYWNYIPTAYINVGDLGPDALLYKISDKVARNNLDTERFYTGDDGYMHYSDDNIDETLVGVDLSTFQGDIDWETLSANKNVDFVMLRVGYRGYTEGGLMLDSSFEDNKAAVIKHKVPTGLYFFTQAITYDEGVEEAKFVLKQIGKMKVTYPIVIDSELIGDNEARGDNASVDERTDGVVGFCETIKAAGYTPMIYASRNMFAQCLDMDRLGDYELWLAHYANVPNFPYKYTGWQYTESGSVDGVYGDVDLNLWFKN</sequence>
<name>A0A412IRK7_9FIRM</name>
<dbReference type="PROSITE" id="PS51904">
    <property type="entry name" value="GLYCOSYL_HYDROL_F25_2"/>
    <property type="match status" value="1"/>
</dbReference>
<dbReference type="Gene3D" id="3.20.20.80">
    <property type="entry name" value="Glycosidases"/>
    <property type="match status" value="1"/>
</dbReference>
<evidence type="ECO:0000313" key="4">
    <source>
        <dbReference type="Proteomes" id="UP000283295"/>
    </source>
</evidence>
<gene>
    <name evidence="3" type="ORF">DWX94_08110</name>
</gene>
<dbReference type="GO" id="GO:0016052">
    <property type="term" value="P:carbohydrate catabolic process"/>
    <property type="evidence" value="ECO:0007669"/>
    <property type="project" value="TreeGrafter"/>
</dbReference>
<dbReference type="Pfam" id="PF01183">
    <property type="entry name" value="Glyco_hydro_25"/>
    <property type="match status" value="1"/>
</dbReference>